<dbReference type="Gene3D" id="3.40.30.80">
    <property type="match status" value="1"/>
</dbReference>
<evidence type="ECO:0000256" key="6">
    <source>
        <dbReference type="PIRSR" id="PIRSR000238-1"/>
    </source>
</evidence>
<comment type="similarity">
    <text evidence="1">Belongs to the class-II pyridine nucleotide-disulfide oxidoreductase family.</text>
</comment>
<feature type="binding site" evidence="6">
    <location>
        <begin position="213"/>
        <end position="228"/>
    </location>
    <ligand>
        <name>FAD</name>
        <dbReference type="ChEBI" id="CHEBI:57692"/>
    </ligand>
</feature>
<keyword evidence="6" id="KW-0274">FAD</keyword>
<dbReference type="CDD" id="cd03026">
    <property type="entry name" value="AhpF_NTD_C"/>
    <property type="match status" value="1"/>
</dbReference>
<evidence type="ECO:0000256" key="7">
    <source>
        <dbReference type="PIRSR" id="PIRSR000238-2"/>
    </source>
</evidence>
<dbReference type="InterPro" id="IPR023753">
    <property type="entry name" value="FAD/NAD-binding_dom"/>
</dbReference>
<dbReference type="Pfam" id="PF13192">
    <property type="entry name" value="Thioredoxin_3"/>
    <property type="match status" value="1"/>
</dbReference>
<sequence length="518" mass="54947">MLQDTIKSQLKDHFANLAHPIVLEASLDDSAPARDMAALLHEIAALSGKIRVSTDGAASRRPSFVIRREDAAGSVAFAAIPMGHEFTSLVLALLQVGGHAPKLPDDVTAQIRSLSGTYRFETYVSLSCQNCPDVVQALNAMSVLNPNISNITIDGALYQREVEEKNIMSVPQVYLNGQPFGSGRMGVAEILAKLDADAPKRIAERLKDLAPFDILVVGAGPAGSAAAVYAARKGLRTGLIAERFGGQVMDTAGIENFISVRETEGPKLAAALEAHVRQYDVEVISAQRVRELHAAAQPGALHHVVLESGASLRARTIILATGAHWRHLNVPGEEEYRTRGVAYCPHCDGPFFKGKPVAVAGGGNSGVEAAIDLAGISSHVTLLERDPALRADRLLQDKLRSLSNVSIMTNAVITKVEGNGTKMTGLTVQDGSGTARYLDVDGVFVQIGLLPNTDWLRGTIERTAFGEIIVDGRGMTSIPGIFAAGDATTTPYKQIVIAIGDGAKAALAAFDYLIRLPG</sequence>
<accession>A0A7W4I5N8</accession>
<proteinExistence type="inferred from homology"/>
<keyword evidence="7" id="KW-1015">Disulfide bond</keyword>
<reference evidence="10 11" key="1">
    <citation type="submission" date="2020-04" db="EMBL/GenBank/DDBJ databases">
        <title>Description of novel Gluconacetobacter.</title>
        <authorList>
            <person name="Sombolestani A."/>
        </authorList>
    </citation>
    <scope>NUCLEOTIDE SEQUENCE [LARGE SCALE GENOMIC DNA]</scope>
    <source>
        <strain evidence="10 11">LMG 7603</strain>
    </source>
</reference>
<comment type="caution">
    <text evidence="10">The sequence shown here is derived from an EMBL/GenBank/DDBJ whole genome shotgun (WGS) entry which is preliminary data.</text>
</comment>
<dbReference type="PANTHER" id="PTHR48105">
    <property type="entry name" value="THIOREDOXIN REDUCTASE 1-RELATED-RELATED"/>
    <property type="match status" value="1"/>
</dbReference>
<protein>
    <recommendedName>
        <fullName evidence="3">Thioredoxin reductase</fullName>
    </recommendedName>
</protein>
<dbReference type="InterPro" id="IPR044141">
    <property type="entry name" value="AhpF_NTD_C"/>
</dbReference>
<dbReference type="InterPro" id="IPR012336">
    <property type="entry name" value="Thioredoxin-like_fold"/>
</dbReference>
<dbReference type="InterPro" id="IPR036188">
    <property type="entry name" value="FAD/NAD-bd_sf"/>
</dbReference>
<dbReference type="GO" id="GO:0000302">
    <property type="term" value="P:response to reactive oxygen species"/>
    <property type="evidence" value="ECO:0007669"/>
    <property type="project" value="InterPro"/>
</dbReference>
<dbReference type="EMBL" id="JABEQG010000017">
    <property type="protein sequence ID" value="MBB2156725.1"/>
    <property type="molecule type" value="Genomic_DNA"/>
</dbReference>
<dbReference type="Pfam" id="PF07992">
    <property type="entry name" value="Pyr_redox_2"/>
    <property type="match status" value="1"/>
</dbReference>
<evidence type="ECO:0000256" key="1">
    <source>
        <dbReference type="ARBA" id="ARBA00009333"/>
    </source>
</evidence>
<dbReference type="AlphaFoldDB" id="A0A7W4I5N8"/>
<name>A0A7W4I5N8_GLUDI</name>
<dbReference type="CDD" id="cd02974">
    <property type="entry name" value="AhpF_NTD_N"/>
    <property type="match status" value="1"/>
</dbReference>
<evidence type="ECO:0000256" key="3">
    <source>
        <dbReference type="ARBA" id="ARBA00018719"/>
    </source>
</evidence>
<dbReference type="NCBIfam" id="TIGR03140">
    <property type="entry name" value="AhpF"/>
    <property type="match status" value="1"/>
</dbReference>
<evidence type="ECO:0000256" key="2">
    <source>
        <dbReference type="ARBA" id="ARBA00011738"/>
    </source>
</evidence>
<dbReference type="Gene3D" id="3.50.50.60">
    <property type="entry name" value="FAD/NAD(P)-binding domain"/>
    <property type="match status" value="2"/>
</dbReference>
<dbReference type="PIRSF" id="PIRSF000238">
    <property type="entry name" value="AhpF"/>
    <property type="match status" value="1"/>
</dbReference>
<dbReference type="PRINTS" id="PR00368">
    <property type="entry name" value="FADPNR"/>
</dbReference>
<dbReference type="RefSeq" id="WP_183115916.1">
    <property type="nucleotide sequence ID" value="NZ_JABEQG010000017.1"/>
</dbReference>
<feature type="domain" description="FAD/NAD(P)-binding" evidence="8">
    <location>
        <begin position="212"/>
        <end position="502"/>
    </location>
</feature>
<dbReference type="SUPFAM" id="SSF51905">
    <property type="entry name" value="FAD/NAD(P)-binding domain"/>
    <property type="match status" value="1"/>
</dbReference>
<dbReference type="PROSITE" id="PS51354">
    <property type="entry name" value="GLUTAREDOXIN_2"/>
    <property type="match status" value="1"/>
</dbReference>
<evidence type="ECO:0000256" key="5">
    <source>
        <dbReference type="ARBA" id="ARBA00023002"/>
    </source>
</evidence>
<dbReference type="InterPro" id="IPR036249">
    <property type="entry name" value="Thioredoxin-like_sf"/>
</dbReference>
<keyword evidence="4" id="KW-0285">Flavoprotein</keyword>
<dbReference type="GO" id="GO:0050660">
    <property type="term" value="F:flavin adenine dinucleotide binding"/>
    <property type="evidence" value="ECO:0007669"/>
    <property type="project" value="InterPro"/>
</dbReference>
<dbReference type="SUPFAM" id="SSF52833">
    <property type="entry name" value="Thioredoxin-like"/>
    <property type="match status" value="2"/>
</dbReference>
<feature type="binding site" evidence="6">
    <location>
        <begin position="476"/>
        <end position="486"/>
    </location>
    <ligand>
        <name>FAD</name>
        <dbReference type="ChEBI" id="CHEBI:57692"/>
    </ligand>
</feature>
<evidence type="ECO:0000313" key="11">
    <source>
        <dbReference type="Proteomes" id="UP000550787"/>
    </source>
</evidence>
<dbReference type="GO" id="GO:0102039">
    <property type="term" value="F:NADH-dependent peroxiredoxin activity"/>
    <property type="evidence" value="ECO:0007669"/>
    <property type="project" value="InterPro"/>
</dbReference>
<comment type="subunit">
    <text evidence="2">Homodimer.</text>
</comment>
<keyword evidence="5 10" id="KW-0560">Oxidoreductase</keyword>
<gene>
    <name evidence="10" type="primary">ahpF</name>
    <name evidence="10" type="ORF">HLH33_10445</name>
</gene>
<dbReference type="InterPro" id="IPR044142">
    <property type="entry name" value="AhpF_NTD_N"/>
</dbReference>
<keyword evidence="7" id="KW-0676">Redox-active center</keyword>
<dbReference type="Proteomes" id="UP000550787">
    <property type="component" value="Unassembled WGS sequence"/>
</dbReference>
<feature type="disulfide bond" description="Redox-active" evidence="7">
    <location>
        <begin position="344"/>
        <end position="347"/>
    </location>
</feature>
<feature type="domain" description="Thioredoxin-like fold" evidence="9">
    <location>
        <begin position="124"/>
        <end position="190"/>
    </location>
</feature>
<evidence type="ECO:0000259" key="8">
    <source>
        <dbReference type="Pfam" id="PF07992"/>
    </source>
</evidence>
<dbReference type="PRINTS" id="PR00469">
    <property type="entry name" value="PNDRDTASEII"/>
</dbReference>
<evidence type="ECO:0000256" key="4">
    <source>
        <dbReference type="ARBA" id="ARBA00022630"/>
    </source>
</evidence>
<dbReference type="GO" id="GO:0051287">
    <property type="term" value="F:NAD binding"/>
    <property type="evidence" value="ECO:0007669"/>
    <property type="project" value="InterPro"/>
</dbReference>
<evidence type="ECO:0000259" key="9">
    <source>
        <dbReference type="Pfam" id="PF13192"/>
    </source>
</evidence>
<dbReference type="InterPro" id="IPR050097">
    <property type="entry name" value="Ferredoxin-NADP_redctase_2"/>
</dbReference>
<organism evidence="10 11">
    <name type="scientific">Gluconacetobacter diazotrophicus</name>
    <name type="common">Acetobacter diazotrophicus</name>
    <dbReference type="NCBI Taxonomy" id="33996"/>
    <lineage>
        <taxon>Bacteria</taxon>
        <taxon>Pseudomonadati</taxon>
        <taxon>Pseudomonadota</taxon>
        <taxon>Alphaproteobacteria</taxon>
        <taxon>Acetobacterales</taxon>
        <taxon>Acetobacteraceae</taxon>
        <taxon>Gluconacetobacter</taxon>
    </lineage>
</organism>
<evidence type="ECO:0000313" key="10">
    <source>
        <dbReference type="EMBL" id="MBB2156725.1"/>
    </source>
</evidence>
<comment type="cofactor">
    <cofactor evidence="6">
        <name>FAD</name>
        <dbReference type="ChEBI" id="CHEBI:57692"/>
    </cofactor>
    <text evidence="6">Binds 1 FAD per subunit.</text>
</comment>
<dbReference type="InterPro" id="IPR012081">
    <property type="entry name" value="Alkyl_hydroperoxide_Rdtase_suF"/>
</dbReference>